<dbReference type="eggNOG" id="COG3216">
    <property type="taxonomic scope" value="Bacteria"/>
</dbReference>
<protein>
    <recommendedName>
        <fullName evidence="2">DUF2062 domain-containing protein</fullName>
    </recommendedName>
</protein>
<evidence type="ECO:0000259" key="2">
    <source>
        <dbReference type="Pfam" id="PF09835"/>
    </source>
</evidence>
<proteinExistence type="predicted"/>
<name>I4CB83_DESTA</name>
<feature type="transmembrane region" description="Helical" evidence="1">
    <location>
        <begin position="143"/>
        <end position="162"/>
    </location>
</feature>
<feature type="transmembrane region" description="Helical" evidence="1">
    <location>
        <begin position="73"/>
        <end position="93"/>
    </location>
</feature>
<dbReference type="Pfam" id="PF09835">
    <property type="entry name" value="DUF2062"/>
    <property type="match status" value="1"/>
</dbReference>
<gene>
    <name evidence="3" type="ordered locus">Desti_4187</name>
</gene>
<sequence>MRSQTGSRFNFIARLRKFFVQNFLDPLVLSRNPPWFDARGVSLGLIVGFLIPVGLQIVTVAALRLVFRFHVPIAFAFTLVSNPLNAAPMYYGYYYLGSLIIGKPATIQFDVFEKLLEPMMTQSYCWEVACAFAALGKDVLLRWLIAAVILAVIFGTLGYVVTYKIQKERCRKAAERLGTEYEEYIRQLEKDGGHKTT</sequence>
<organism evidence="3 4">
    <name type="scientific">Desulfomonile tiedjei (strain ATCC 49306 / DSM 6799 / DCB-1)</name>
    <dbReference type="NCBI Taxonomy" id="706587"/>
    <lineage>
        <taxon>Bacteria</taxon>
        <taxon>Pseudomonadati</taxon>
        <taxon>Thermodesulfobacteriota</taxon>
        <taxon>Desulfomonilia</taxon>
        <taxon>Desulfomonilales</taxon>
        <taxon>Desulfomonilaceae</taxon>
        <taxon>Desulfomonile</taxon>
    </lineage>
</organism>
<dbReference type="InterPro" id="IPR018639">
    <property type="entry name" value="DUF2062"/>
</dbReference>
<dbReference type="KEGG" id="dti:Desti_4187"/>
<keyword evidence="1" id="KW-0812">Transmembrane</keyword>
<keyword evidence="1" id="KW-0472">Membrane</keyword>
<dbReference type="EMBL" id="CP003360">
    <property type="protein sequence ID" value="AFM26824.1"/>
    <property type="molecule type" value="Genomic_DNA"/>
</dbReference>
<keyword evidence="1" id="KW-1133">Transmembrane helix</keyword>
<evidence type="ECO:0000313" key="3">
    <source>
        <dbReference type="EMBL" id="AFM26824.1"/>
    </source>
</evidence>
<dbReference type="PANTHER" id="PTHR40547">
    <property type="entry name" value="SLL0298 PROTEIN"/>
    <property type="match status" value="1"/>
</dbReference>
<keyword evidence="4" id="KW-1185">Reference proteome</keyword>
<evidence type="ECO:0000313" key="4">
    <source>
        <dbReference type="Proteomes" id="UP000006055"/>
    </source>
</evidence>
<reference evidence="4" key="1">
    <citation type="submission" date="2012-06" db="EMBL/GenBank/DDBJ databases">
        <title>Complete sequence of chromosome of Desulfomonile tiedjei DSM 6799.</title>
        <authorList>
            <person name="Lucas S."/>
            <person name="Copeland A."/>
            <person name="Lapidus A."/>
            <person name="Glavina del Rio T."/>
            <person name="Dalin E."/>
            <person name="Tice H."/>
            <person name="Bruce D."/>
            <person name="Goodwin L."/>
            <person name="Pitluck S."/>
            <person name="Peters L."/>
            <person name="Ovchinnikova G."/>
            <person name="Zeytun A."/>
            <person name="Lu M."/>
            <person name="Kyrpides N."/>
            <person name="Mavromatis K."/>
            <person name="Ivanova N."/>
            <person name="Brettin T."/>
            <person name="Detter J.C."/>
            <person name="Han C."/>
            <person name="Larimer F."/>
            <person name="Land M."/>
            <person name="Hauser L."/>
            <person name="Markowitz V."/>
            <person name="Cheng J.-F."/>
            <person name="Hugenholtz P."/>
            <person name="Woyke T."/>
            <person name="Wu D."/>
            <person name="Spring S."/>
            <person name="Schroeder M."/>
            <person name="Brambilla E."/>
            <person name="Klenk H.-P."/>
            <person name="Eisen J.A."/>
        </authorList>
    </citation>
    <scope>NUCLEOTIDE SEQUENCE [LARGE SCALE GENOMIC DNA]</scope>
    <source>
        <strain evidence="4">ATCC 49306 / DSM 6799 / DCB-1</strain>
    </source>
</reference>
<dbReference type="PANTHER" id="PTHR40547:SF1">
    <property type="entry name" value="SLL0298 PROTEIN"/>
    <property type="match status" value="1"/>
</dbReference>
<feature type="transmembrane region" description="Helical" evidence="1">
    <location>
        <begin position="41"/>
        <end position="66"/>
    </location>
</feature>
<accession>I4CB83</accession>
<dbReference type="AlphaFoldDB" id="I4CB83"/>
<feature type="domain" description="DUF2062" evidence="2">
    <location>
        <begin position="17"/>
        <end position="173"/>
    </location>
</feature>
<evidence type="ECO:0000256" key="1">
    <source>
        <dbReference type="SAM" id="Phobius"/>
    </source>
</evidence>
<dbReference type="HOGENOM" id="CLU_112377_0_0_7"/>
<dbReference type="RefSeq" id="WP_014811946.1">
    <property type="nucleotide sequence ID" value="NC_018025.1"/>
</dbReference>
<dbReference type="Proteomes" id="UP000006055">
    <property type="component" value="Chromosome"/>
</dbReference>